<gene>
    <name evidence="1" type="ORF">SRO942_LOCUS50127</name>
</gene>
<organism evidence="1 2">
    <name type="scientific">Didymodactylos carnosus</name>
    <dbReference type="NCBI Taxonomy" id="1234261"/>
    <lineage>
        <taxon>Eukaryota</taxon>
        <taxon>Metazoa</taxon>
        <taxon>Spiralia</taxon>
        <taxon>Gnathifera</taxon>
        <taxon>Rotifera</taxon>
        <taxon>Eurotatoria</taxon>
        <taxon>Bdelloidea</taxon>
        <taxon>Philodinida</taxon>
        <taxon>Philodinidae</taxon>
        <taxon>Didymodactylos</taxon>
    </lineage>
</organism>
<evidence type="ECO:0000313" key="2">
    <source>
        <dbReference type="Proteomes" id="UP000681722"/>
    </source>
</evidence>
<dbReference type="Proteomes" id="UP000681722">
    <property type="component" value="Unassembled WGS sequence"/>
</dbReference>
<protein>
    <submittedName>
        <fullName evidence="1">Uncharacterized protein</fullName>
    </submittedName>
</protein>
<evidence type="ECO:0000313" key="1">
    <source>
        <dbReference type="EMBL" id="CAF4640557.1"/>
    </source>
</evidence>
<sequence>MNAQNLVSALSNLIANNSTVTQQSPITSQERQMAEHLADTVKLMASGQKVDYAEETTLDFGRYTDDEESQEEEESMLDEKESLTFYKLYKNISGFSLFFKVLDAEDSLKISLGTLKNCFL</sequence>
<proteinExistence type="predicted"/>
<comment type="caution">
    <text evidence="1">The sequence shown here is derived from an EMBL/GenBank/DDBJ whole genome shotgun (WGS) entry which is preliminary data.</text>
</comment>
<reference evidence="1" key="1">
    <citation type="submission" date="2021-02" db="EMBL/GenBank/DDBJ databases">
        <authorList>
            <person name="Nowell W R."/>
        </authorList>
    </citation>
    <scope>NUCLEOTIDE SEQUENCE</scope>
</reference>
<accession>A0A8S2ZKC0</accession>
<dbReference type="EMBL" id="CAJOBC010139542">
    <property type="protein sequence ID" value="CAF4640557.1"/>
    <property type="molecule type" value="Genomic_DNA"/>
</dbReference>
<name>A0A8S2ZKC0_9BILA</name>
<dbReference type="AlphaFoldDB" id="A0A8S2ZKC0"/>